<gene>
    <name evidence="1" type="ORF">BN2475_680003</name>
</gene>
<evidence type="ECO:0000313" key="1">
    <source>
        <dbReference type="EMBL" id="SIT46620.1"/>
    </source>
</evidence>
<protein>
    <submittedName>
        <fullName evidence="1">Uncharacterized protein</fullName>
    </submittedName>
</protein>
<dbReference type="EMBL" id="CYGX02000068">
    <property type="protein sequence ID" value="SIT46620.1"/>
    <property type="molecule type" value="Genomic_DNA"/>
</dbReference>
<evidence type="ECO:0000313" key="2">
    <source>
        <dbReference type="Proteomes" id="UP000187012"/>
    </source>
</evidence>
<sequence length="48" mass="5536">MHLWNLPSRRHQAERRQWVACCRITVLPDSAHVCGLHSTVIGQIQPFS</sequence>
<organism evidence="1 2">
    <name type="scientific">Paraburkholderia ribeironis</name>
    <dbReference type="NCBI Taxonomy" id="1247936"/>
    <lineage>
        <taxon>Bacteria</taxon>
        <taxon>Pseudomonadati</taxon>
        <taxon>Pseudomonadota</taxon>
        <taxon>Betaproteobacteria</taxon>
        <taxon>Burkholderiales</taxon>
        <taxon>Burkholderiaceae</taxon>
        <taxon>Paraburkholderia</taxon>
    </lineage>
</organism>
<dbReference type="Proteomes" id="UP000187012">
    <property type="component" value="Unassembled WGS sequence"/>
</dbReference>
<name>A0A1N7SGT4_9BURK</name>
<accession>A0A1N7SGT4</accession>
<keyword evidence="2" id="KW-1185">Reference proteome</keyword>
<dbReference type="STRING" id="1247936.BN2475_680003"/>
<proteinExistence type="predicted"/>
<reference evidence="1 2" key="1">
    <citation type="submission" date="2016-12" db="EMBL/GenBank/DDBJ databases">
        <authorList>
            <person name="Song W.-J."/>
            <person name="Kurnit D.M."/>
        </authorList>
    </citation>
    <scope>NUCLEOTIDE SEQUENCE [LARGE SCALE GENOMIC DNA]</scope>
    <source>
        <strain evidence="1 2">STM7296</strain>
    </source>
</reference>
<dbReference type="AlphaFoldDB" id="A0A1N7SGT4"/>